<evidence type="ECO:0000256" key="1">
    <source>
        <dbReference type="SAM" id="MobiDB-lite"/>
    </source>
</evidence>
<dbReference type="EMBL" id="JASSZA010000004">
    <property type="protein sequence ID" value="KAK2114554.1"/>
    <property type="molecule type" value="Genomic_DNA"/>
</dbReference>
<evidence type="ECO:0000313" key="3">
    <source>
        <dbReference type="Proteomes" id="UP001266305"/>
    </source>
</evidence>
<organism evidence="2 3">
    <name type="scientific">Saguinus oedipus</name>
    <name type="common">Cotton-top tamarin</name>
    <name type="synonym">Oedipomidas oedipus</name>
    <dbReference type="NCBI Taxonomy" id="9490"/>
    <lineage>
        <taxon>Eukaryota</taxon>
        <taxon>Metazoa</taxon>
        <taxon>Chordata</taxon>
        <taxon>Craniata</taxon>
        <taxon>Vertebrata</taxon>
        <taxon>Euteleostomi</taxon>
        <taxon>Mammalia</taxon>
        <taxon>Eutheria</taxon>
        <taxon>Euarchontoglires</taxon>
        <taxon>Primates</taxon>
        <taxon>Haplorrhini</taxon>
        <taxon>Platyrrhini</taxon>
        <taxon>Cebidae</taxon>
        <taxon>Callitrichinae</taxon>
        <taxon>Saguinus</taxon>
    </lineage>
</organism>
<name>A0ABQ9VYU0_SAGOE</name>
<reference evidence="2 3" key="1">
    <citation type="submission" date="2023-05" db="EMBL/GenBank/DDBJ databases">
        <title>B98-5 Cell Line De Novo Hybrid Assembly: An Optical Mapping Approach.</title>
        <authorList>
            <person name="Kananen K."/>
            <person name="Auerbach J.A."/>
            <person name="Kautto E."/>
            <person name="Blachly J.S."/>
        </authorList>
    </citation>
    <scope>NUCLEOTIDE SEQUENCE [LARGE SCALE GENOMIC DNA]</scope>
    <source>
        <strain evidence="2">B95-8</strain>
        <tissue evidence="2">Cell line</tissue>
    </source>
</reference>
<keyword evidence="3" id="KW-1185">Reference proteome</keyword>
<sequence length="73" mass="8177">MVKLDHEKETYNKVNAMSKIEQRRVKSLQGNAETERASSFHIVKLVVKSCTSNLTTPSTSLLTSEKTSALRPK</sequence>
<protein>
    <submittedName>
        <fullName evidence="2">Uncharacterized protein</fullName>
    </submittedName>
</protein>
<dbReference type="Proteomes" id="UP001266305">
    <property type="component" value="Unassembled WGS sequence"/>
</dbReference>
<gene>
    <name evidence="2" type="ORF">P7K49_008820</name>
</gene>
<feature type="region of interest" description="Disordered" evidence="1">
    <location>
        <begin position="54"/>
        <end position="73"/>
    </location>
</feature>
<evidence type="ECO:0000313" key="2">
    <source>
        <dbReference type="EMBL" id="KAK2114554.1"/>
    </source>
</evidence>
<proteinExistence type="predicted"/>
<comment type="caution">
    <text evidence="2">The sequence shown here is derived from an EMBL/GenBank/DDBJ whole genome shotgun (WGS) entry which is preliminary data.</text>
</comment>
<accession>A0ABQ9VYU0</accession>